<accession>A0A6H2A3T3</accession>
<proteinExistence type="predicted"/>
<name>A0A6H2A3T3_9ZZZZ</name>
<dbReference type="AlphaFoldDB" id="A0A6H2A3T3"/>
<sequence>MCVHYWFIDDKNYGKCIKCPAEKDFQPGIDKYESKFTQSMFDSEYDEETNGIL</sequence>
<dbReference type="EMBL" id="MT142588">
    <property type="protein sequence ID" value="QJA85667.1"/>
    <property type="molecule type" value="Genomic_DNA"/>
</dbReference>
<dbReference type="EMBL" id="MT144958">
    <property type="protein sequence ID" value="QJI01884.1"/>
    <property type="molecule type" value="Genomic_DNA"/>
</dbReference>
<dbReference type="EMBL" id="MT144501">
    <property type="protein sequence ID" value="QJA54379.1"/>
    <property type="molecule type" value="Genomic_DNA"/>
</dbReference>
<evidence type="ECO:0000313" key="4">
    <source>
        <dbReference type="EMBL" id="QJI01884.1"/>
    </source>
</evidence>
<gene>
    <name evidence="2" type="ORF">MM415A02299_0011</name>
    <name evidence="3" type="ORF">MM415B02189_0011</name>
    <name evidence="1" type="ORF">TM448A04664_0010</name>
    <name evidence="4" type="ORF">TM448B02821_0009</name>
</gene>
<dbReference type="EMBL" id="MT142039">
    <property type="protein sequence ID" value="QJA73610.1"/>
    <property type="molecule type" value="Genomic_DNA"/>
</dbReference>
<protein>
    <submittedName>
        <fullName evidence="1">Uncharacterized protein</fullName>
    </submittedName>
</protein>
<evidence type="ECO:0000313" key="3">
    <source>
        <dbReference type="EMBL" id="QJA85667.1"/>
    </source>
</evidence>
<evidence type="ECO:0000313" key="2">
    <source>
        <dbReference type="EMBL" id="QJA73610.1"/>
    </source>
</evidence>
<reference evidence="1" key="1">
    <citation type="submission" date="2020-03" db="EMBL/GenBank/DDBJ databases">
        <title>The deep terrestrial virosphere.</title>
        <authorList>
            <person name="Holmfeldt K."/>
            <person name="Nilsson E."/>
            <person name="Simone D."/>
            <person name="Lopez-Fernandez M."/>
            <person name="Wu X."/>
            <person name="de Brujin I."/>
            <person name="Lundin D."/>
            <person name="Andersson A."/>
            <person name="Bertilsson S."/>
            <person name="Dopson M."/>
        </authorList>
    </citation>
    <scope>NUCLEOTIDE SEQUENCE</scope>
    <source>
        <strain evidence="2">MM415A02299</strain>
        <strain evidence="3">MM415B02189</strain>
        <strain evidence="1">TM448A04664</strain>
        <strain evidence="4">TM448B02821</strain>
    </source>
</reference>
<organism evidence="1">
    <name type="scientific">viral metagenome</name>
    <dbReference type="NCBI Taxonomy" id="1070528"/>
    <lineage>
        <taxon>unclassified sequences</taxon>
        <taxon>metagenomes</taxon>
        <taxon>organismal metagenomes</taxon>
    </lineage>
</organism>
<evidence type="ECO:0000313" key="1">
    <source>
        <dbReference type="EMBL" id="QJA54379.1"/>
    </source>
</evidence>